<evidence type="ECO:0000256" key="9">
    <source>
        <dbReference type="SAM" id="SignalP"/>
    </source>
</evidence>
<keyword evidence="3 8" id="KW-0812">Transmembrane</keyword>
<dbReference type="Gene3D" id="3.50.30.30">
    <property type="match status" value="1"/>
</dbReference>
<feature type="transmembrane region" description="Helical" evidence="8">
    <location>
        <begin position="486"/>
        <end position="509"/>
    </location>
</feature>
<sequence>MTLLWLRRSRGVDAVPVMRLVLTLVLIASQASAGEYSVIMAEADNTIHQFCMVYFSEFKELPETPERMPYVQMVNLTSQDGCKKLQSINLHGKVALIRDSGNCTLDKVVLHYKAAQAYGVVISTQKSRVDNIIINRNDTRHLDLVVGFVTDVTGNSLLSLMKPKEPLMTKLFTKRSLAFDYSLIIIWLVAVFTLGVGSYWSGLVKHEIYQHEIGKCSHASHVASDGEESSFPKSENVLEEESSLDVSPVLVTLFVICMGVMLLLLYFFFQYLVFFIIGMFALASVVSVIGVLEPLIYKIPIGTTRIPRNLCPCFHGPLEVRQLALIIFAISVSVTWVVLRHHPQSWILQDLLGVAFSINMLKTLRLPNLMICSVLLVLLFFYDIFFVFVTPFLTMKGESIMVEVSKGGNTQEQLPMKGESIMVEVAKGGNTQEQLPMVLRVPHFNNESLSVCFGQFSLLGFGDILVPGLLVAYCHGFDLLTTRSRLYFFTGTLFYGVGLVLTFIALYLMKTPQPALLYLVPATLLPTICIAWCRGQLADIWHGVKPVPLALAGSQPALTQATVVPSRGTVGSASTSSRPPSPSAFQGPINSSPPGTPRSASPARPPSSSATSQQPGAATYYTQPRTSPPPSPGFTSRSSPGARAANAQSNARVVAAAGVPQANTPLLSAAQYPQPGSQGQYWAGAQDHFVNAPAEVDR</sequence>
<feature type="transmembrane region" description="Helical" evidence="8">
    <location>
        <begin position="368"/>
        <end position="393"/>
    </location>
</feature>
<evidence type="ECO:0000256" key="3">
    <source>
        <dbReference type="ARBA" id="ARBA00022692"/>
    </source>
</evidence>
<feature type="signal peptide" evidence="9">
    <location>
        <begin position="1"/>
        <end position="33"/>
    </location>
</feature>
<evidence type="ECO:0000313" key="11">
    <source>
        <dbReference type="Proteomes" id="UP001321473"/>
    </source>
</evidence>
<evidence type="ECO:0000256" key="4">
    <source>
        <dbReference type="ARBA" id="ARBA00022801"/>
    </source>
</evidence>
<dbReference type="Pfam" id="PF04258">
    <property type="entry name" value="Peptidase_A22B"/>
    <property type="match status" value="1"/>
</dbReference>
<evidence type="ECO:0000256" key="1">
    <source>
        <dbReference type="ARBA" id="ARBA00004127"/>
    </source>
</evidence>
<feature type="transmembrane region" description="Helical" evidence="8">
    <location>
        <begin position="249"/>
        <end position="269"/>
    </location>
</feature>
<evidence type="ECO:0000256" key="7">
    <source>
        <dbReference type="SAM" id="MobiDB-lite"/>
    </source>
</evidence>
<proteinExistence type="inferred from homology"/>
<feature type="transmembrane region" description="Helical" evidence="8">
    <location>
        <begin position="453"/>
        <end position="474"/>
    </location>
</feature>
<dbReference type="GO" id="GO:0030660">
    <property type="term" value="C:Golgi-associated vesicle membrane"/>
    <property type="evidence" value="ECO:0007669"/>
    <property type="project" value="TreeGrafter"/>
</dbReference>
<dbReference type="SMART" id="SM00730">
    <property type="entry name" value="PSN"/>
    <property type="match status" value="1"/>
</dbReference>
<keyword evidence="4" id="KW-0378">Hydrolase</keyword>
<evidence type="ECO:0000256" key="2">
    <source>
        <dbReference type="ARBA" id="ARBA00006859"/>
    </source>
</evidence>
<keyword evidence="6 8" id="KW-0472">Membrane</keyword>
<feature type="transmembrane region" description="Helical" evidence="8">
    <location>
        <begin position="318"/>
        <end position="339"/>
    </location>
</feature>
<dbReference type="EMBL" id="JARKHS020002872">
    <property type="protein sequence ID" value="KAK8786234.1"/>
    <property type="molecule type" value="Genomic_DNA"/>
</dbReference>
<comment type="subcellular location">
    <subcellularLocation>
        <location evidence="1">Endomembrane system</location>
        <topology evidence="1">Multi-pass membrane protein</topology>
    </subcellularLocation>
</comment>
<organism evidence="10 11">
    <name type="scientific">Amblyomma americanum</name>
    <name type="common">Lone star tick</name>
    <dbReference type="NCBI Taxonomy" id="6943"/>
    <lineage>
        <taxon>Eukaryota</taxon>
        <taxon>Metazoa</taxon>
        <taxon>Ecdysozoa</taxon>
        <taxon>Arthropoda</taxon>
        <taxon>Chelicerata</taxon>
        <taxon>Arachnida</taxon>
        <taxon>Acari</taxon>
        <taxon>Parasitiformes</taxon>
        <taxon>Ixodida</taxon>
        <taxon>Ixodoidea</taxon>
        <taxon>Ixodidae</taxon>
        <taxon>Amblyomminae</taxon>
        <taxon>Amblyomma</taxon>
    </lineage>
</organism>
<dbReference type="GO" id="GO:0033619">
    <property type="term" value="P:membrane protein proteolysis"/>
    <property type="evidence" value="ECO:0007669"/>
    <property type="project" value="TreeGrafter"/>
</dbReference>
<evidence type="ECO:0000256" key="8">
    <source>
        <dbReference type="SAM" id="Phobius"/>
    </source>
</evidence>
<dbReference type="PANTHER" id="PTHR12174">
    <property type="entry name" value="SIGNAL PEPTIDE PEPTIDASE"/>
    <property type="match status" value="1"/>
</dbReference>
<dbReference type="Proteomes" id="UP001321473">
    <property type="component" value="Unassembled WGS sequence"/>
</dbReference>
<dbReference type="PANTHER" id="PTHR12174:SF103">
    <property type="entry name" value="INTRAMEMBRANE PROTEASE (IMPAS) FAMILY"/>
    <property type="match status" value="1"/>
</dbReference>
<feature type="transmembrane region" description="Helical" evidence="8">
    <location>
        <begin position="275"/>
        <end position="297"/>
    </location>
</feature>
<evidence type="ECO:0000313" key="10">
    <source>
        <dbReference type="EMBL" id="KAK8786234.1"/>
    </source>
</evidence>
<dbReference type="GO" id="GO:0042500">
    <property type="term" value="F:aspartic endopeptidase activity, intramembrane cleaving"/>
    <property type="evidence" value="ECO:0007669"/>
    <property type="project" value="InterPro"/>
</dbReference>
<dbReference type="AlphaFoldDB" id="A0AAQ4FG13"/>
<comment type="similarity">
    <text evidence="2">Belongs to the peptidase A22B family.</text>
</comment>
<reference evidence="10 11" key="1">
    <citation type="journal article" date="2023" name="Arcadia Sci">
        <title>De novo assembly of a long-read Amblyomma americanum tick genome.</title>
        <authorList>
            <person name="Chou S."/>
            <person name="Poskanzer K.E."/>
            <person name="Rollins M."/>
            <person name="Thuy-Boun P.S."/>
        </authorList>
    </citation>
    <scope>NUCLEOTIDE SEQUENCE [LARGE SCALE GENOMIC DNA]</scope>
    <source>
        <strain evidence="10">F_SG_1</strain>
        <tissue evidence="10">Salivary glands</tissue>
    </source>
</reference>
<feature type="region of interest" description="Disordered" evidence="7">
    <location>
        <begin position="565"/>
        <end position="651"/>
    </location>
</feature>
<dbReference type="InterPro" id="IPR007369">
    <property type="entry name" value="Peptidase_A22B_SPP"/>
</dbReference>
<accession>A0AAQ4FG13</accession>
<dbReference type="GO" id="GO:0098553">
    <property type="term" value="C:lumenal side of endoplasmic reticulum membrane"/>
    <property type="evidence" value="ECO:0007669"/>
    <property type="project" value="TreeGrafter"/>
</dbReference>
<protein>
    <submittedName>
        <fullName evidence="10">Uncharacterized protein</fullName>
    </submittedName>
</protein>
<dbReference type="GO" id="GO:0005765">
    <property type="term" value="C:lysosomal membrane"/>
    <property type="evidence" value="ECO:0007669"/>
    <property type="project" value="TreeGrafter"/>
</dbReference>
<evidence type="ECO:0000256" key="6">
    <source>
        <dbReference type="ARBA" id="ARBA00023136"/>
    </source>
</evidence>
<keyword evidence="5 8" id="KW-1133">Transmembrane helix</keyword>
<keyword evidence="11" id="KW-1185">Reference proteome</keyword>
<gene>
    <name evidence="10" type="ORF">V5799_007403</name>
</gene>
<comment type="caution">
    <text evidence="10">The sequence shown here is derived from an EMBL/GenBank/DDBJ whole genome shotgun (WGS) entry which is preliminary data.</text>
</comment>
<feature type="compositionally biased region" description="Low complexity" evidence="7">
    <location>
        <begin position="597"/>
        <end position="618"/>
    </location>
</feature>
<evidence type="ECO:0000256" key="5">
    <source>
        <dbReference type="ARBA" id="ARBA00022989"/>
    </source>
</evidence>
<keyword evidence="9" id="KW-0732">Signal</keyword>
<dbReference type="InterPro" id="IPR006639">
    <property type="entry name" value="Preselin/SPP"/>
</dbReference>
<feature type="chain" id="PRO_5042819819" evidence="9">
    <location>
        <begin position="34"/>
        <end position="698"/>
    </location>
</feature>
<name>A0AAQ4FG13_AMBAM</name>
<feature type="transmembrane region" description="Helical" evidence="8">
    <location>
        <begin position="181"/>
        <end position="200"/>
    </location>
</feature>
<dbReference type="GO" id="GO:0098554">
    <property type="term" value="C:cytoplasmic side of endoplasmic reticulum membrane"/>
    <property type="evidence" value="ECO:0007669"/>
    <property type="project" value="TreeGrafter"/>
</dbReference>